<accession>A0A5C7J0C2</accession>
<dbReference type="SUPFAM" id="SSF48403">
    <property type="entry name" value="Ankyrin repeat"/>
    <property type="match status" value="1"/>
</dbReference>
<dbReference type="Gene3D" id="1.25.40.20">
    <property type="entry name" value="Ankyrin repeat-containing domain"/>
    <property type="match status" value="1"/>
</dbReference>
<dbReference type="PANTHER" id="PTHR24186:SF36">
    <property type="entry name" value="SERINE_THREONINE-PROTEIN PHOSPHATASE 6 REGULATORY ANKYRIN REPEAT SUBUNIT A-LIKE"/>
    <property type="match status" value="1"/>
</dbReference>
<feature type="transmembrane region" description="Helical" evidence="9">
    <location>
        <begin position="351"/>
        <end position="373"/>
    </location>
</feature>
<keyword evidence="2 9" id="KW-0812">Transmembrane</keyword>
<evidence type="ECO:0000256" key="8">
    <source>
        <dbReference type="SAM" id="MobiDB-lite"/>
    </source>
</evidence>
<evidence type="ECO:0000256" key="5">
    <source>
        <dbReference type="ARBA" id="ARBA00023043"/>
    </source>
</evidence>
<feature type="transmembrane region" description="Helical" evidence="9">
    <location>
        <begin position="431"/>
        <end position="456"/>
    </location>
</feature>
<evidence type="ECO:0000313" key="12">
    <source>
        <dbReference type="Proteomes" id="UP000323000"/>
    </source>
</evidence>
<dbReference type="PROSITE" id="PS50088">
    <property type="entry name" value="ANK_REPEAT"/>
    <property type="match status" value="2"/>
</dbReference>
<name>A0A5C7J0C2_9ROSI</name>
<dbReference type="PANTHER" id="PTHR24186">
    <property type="entry name" value="PROTEIN PHOSPHATASE 1 REGULATORY SUBUNIT"/>
    <property type="match status" value="1"/>
</dbReference>
<evidence type="ECO:0000256" key="9">
    <source>
        <dbReference type="SAM" id="Phobius"/>
    </source>
</evidence>
<dbReference type="Pfam" id="PF12796">
    <property type="entry name" value="Ank_2"/>
    <property type="match status" value="1"/>
</dbReference>
<comment type="caution">
    <text evidence="11">The sequence shown here is derived from an EMBL/GenBank/DDBJ whole genome shotgun (WGS) entry which is preliminary data.</text>
</comment>
<dbReference type="GO" id="GO:0005886">
    <property type="term" value="C:plasma membrane"/>
    <property type="evidence" value="ECO:0007669"/>
    <property type="project" value="TreeGrafter"/>
</dbReference>
<dbReference type="InterPro" id="IPR002110">
    <property type="entry name" value="Ankyrin_rpt"/>
</dbReference>
<evidence type="ECO:0000256" key="6">
    <source>
        <dbReference type="ARBA" id="ARBA00023136"/>
    </source>
</evidence>
<dbReference type="InterPro" id="IPR026961">
    <property type="entry name" value="PGG_dom"/>
</dbReference>
<dbReference type="SMART" id="SM00248">
    <property type="entry name" value="ANK"/>
    <property type="match status" value="4"/>
</dbReference>
<evidence type="ECO:0000256" key="2">
    <source>
        <dbReference type="ARBA" id="ARBA00022692"/>
    </source>
</evidence>
<evidence type="ECO:0000256" key="7">
    <source>
        <dbReference type="PROSITE-ProRule" id="PRU00023"/>
    </source>
</evidence>
<gene>
    <name evidence="11" type="ORF">EZV62_002861</name>
</gene>
<protein>
    <recommendedName>
        <fullName evidence="10">PGG domain-containing protein</fullName>
    </recommendedName>
</protein>
<feature type="region of interest" description="Disordered" evidence="8">
    <location>
        <begin position="299"/>
        <end position="344"/>
    </location>
</feature>
<keyword evidence="6 9" id="KW-0472">Membrane</keyword>
<evidence type="ECO:0000313" key="11">
    <source>
        <dbReference type="EMBL" id="TXG74282.1"/>
    </source>
</evidence>
<evidence type="ECO:0000256" key="4">
    <source>
        <dbReference type="ARBA" id="ARBA00022989"/>
    </source>
</evidence>
<dbReference type="Proteomes" id="UP000323000">
    <property type="component" value="Chromosome 1"/>
</dbReference>
<evidence type="ECO:0000256" key="3">
    <source>
        <dbReference type="ARBA" id="ARBA00022737"/>
    </source>
</evidence>
<feature type="repeat" description="ANK" evidence="7">
    <location>
        <begin position="163"/>
        <end position="185"/>
    </location>
</feature>
<reference evidence="12" key="1">
    <citation type="journal article" date="2019" name="Gigascience">
        <title>De novo genome assembly of the endangered Acer yangbiense, a plant species with extremely small populations endemic to Yunnan Province, China.</title>
        <authorList>
            <person name="Yang J."/>
            <person name="Wariss H.M."/>
            <person name="Tao L."/>
            <person name="Zhang R."/>
            <person name="Yun Q."/>
            <person name="Hollingsworth P."/>
            <person name="Dao Z."/>
            <person name="Luo G."/>
            <person name="Guo H."/>
            <person name="Ma Y."/>
            <person name="Sun W."/>
        </authorList>
    </citation>
    <scope>NUCLEOTIDE SEQUENCE [LARGE SCALE GENOMIC DNA]</scope>
    <source>
        <strain evidence="12">cv. Malutang</strain>
    </source>
</reference>
<dbReference type="Pfam" id="PF13962">
    <property type="entry name" value="PGG"/>
    <property type="match status" value="1"/>
</dbReference>
<dbReference type="AlphaFoldDB" id="A0A5C7J0C2"/>
<dbReference type="EMBL" id="VAHF01000001">
    <property type="protein sequence ID" value="TXG74282.1"/>
    <property type="molecule type" value="Genomic_DNA"/>
</dbReference>
<organism evidence="11 12">
    <name type="scientific">Acer yangbiense</name>
    <dbReference type="NCBI Taxonomy" id="1000413"/>
    <lineage>
        <taxon>Eukaryota</taxon>
        <taxon>Viridiplantae</taxon>
        <taxon>Streptophyta</taxon>
        <taxon>Embryophyta</taxon>
        <taxon>Tracheophyta</taxon>
        <taxon>Spermatophyta</taxon>
        <taxon>Magnoliopsida</taxon>
        <taxon>eudicotyledons</taxon>
        <taxon>Gunneridae</taxon>
        <taxon>Pentapetalae</taxon>
        <taxon>rosids</taxon>
        <taxon>malvids</taxon>
        <taxon>Sapindales</taxon>
        <taxon>Sapindaceae</taxon>
        <taxon>Hippocastanoideae</taxon>
        <taxon>Acereae</taxon>
        <taxon>Acer</taxon>
    </lineage>
</organism>
<sequence>MVTGPSIFNHSQNLTPIFEGDSYDYWSIQMKTLFMSHDLWEIVEKGYTAPANEEELARLTANQLQKYKRDKKKDARALLFIQQGVSKTIFPRIVNAVTSKEAWEILKTEFQGMTALLLDNGRIQKHDKIGWTPLHMAAAFANVEIVKMLLIKDRSAAYKGDNDGTTALHVAAAHGRVDIMQELISSYPSCCELVDNKGWNVLHYATKSKNRNAVRLVLRNPSFGNLINEKDEKGNTPFLKAVSMLSIINHSKVDRLVFNNDNDNAVNIHAKDDSPTSWKWHEIIRWYLIRREIQRGRRHMSSDVYGEGKENKSNPAVSSESKDGDENGNRNGNNRSSRDNAEKNARQNNELVAATLIATVSFAAGLTVPGGYISEKGQDQGAAILTRNTAFRLFVLLNSMSMFLSSLAVFTHLLGWYYLEEHNIWSTKIRLRRFLIVFAMLAMIGAFLSGTCAVLYRDKNLAISACVVPVAVLAFLALVNLTENILYRLLGLTNRKSLYNLVCVLDELWYEISQGGFKNFIRNKVCSK</sequence>
<comment type="subcellular location">
    <subcellularLocation>
        <location evidence="1">Membrane</location>
        <topology evidence="1">Multi-pass membrane protein</topology>
    </subcellularLocation>
</comment>
<proteinExistence type="predicted"/>
<dbReference type="InterPro" id="IPR036770">
    <property type="entry name" value="Ankyrin_rpt-contain_sf"/>
</dbReference>
<keyword evidence="12" id="KW-1185">Reference proteome</keyword>
<dbReference type="OrthoDB" id="303876at2759"/>
<keyword evidence="5 7" id="KW-0040">ANK repeat</keyword>
<feature type="transmembrane region" description="Helical" evidence="9">
    <location>
        <begin position="462"/>
        <end position="481"/>
    </location>
</feature>
<evidence type="ECO:0000256" key="1">
    <source>
        <dbReference type="ARBA" id="ARBA00004141"/>
    </source>
</evidence>
<keyword evidence="3" id="KW-0677">Repeat</keyword>
<evidence type="ECO:0000259" key="10">
    <source>
        <dbReference type="Pfam" id="PF13962"/>
    </source>
</evidence>
<dbReference type="Pfam" id="PF14223">
    <property type="entry name" value="Retrotran_gag_2"/>
    <property type="match status" value="1"/>
</dbReference>
<keyword evidence="4 9" id="KW-1133">Transmembrane helix</keyword>
<feature type="transmembrane region" description="Helical" evidence="9">
    <location>
        <begin position="393"/>
        <end position="419"/>
    </location>
</feature>
<dbReference type="PROSITE" id="PS50297">
    <property type="entry name" value="ANK_REP_REGION"/>
    <property type="match status" value="2"/>
</dbReference>
<feature type="domain" description="PGG" evidence="10">
    <location>
        <begin position="344"/>
        <end position="454"/>
    </location>
</feature>
<feature type="repeat" description="ANK" evidence="7">
    <location>
        <begin position="129"/>
        <end position="150"/>
    </location>
</feature>